<feature type="transmembrane region" description="Helical" evidence="2">
    <location>
        <begin position="82"/>
        <end position="103"/>
    </location>
</feature>
<feature type="compositionally biased region" description="Low complexity" evidence="1">
    <location>
        <begin position="28"/>
        <end position="43"/>
    </location>
</feature>
<sequence>MDPKTTPPTDQMTNQDNAGFMTPPPTAPQSDQQQQDTTDQPGPASLSVADLAEGNIAPDDNHTVIADNTQSSSEHGRPKAKILATILGIALLVLGVGAGVVLVRQPAQFRTSAWDCDKYNFEVNQDGVVTVKNESNRNEPLQLAKIYINSVEVATLDVPNLNAGDSATLGNVSVPDDGFSWQVIGSKDCSDSGNYGPKETPAPPELETKVDCSGGYIKNTSNQNVSGIFEQFDPYFKKEFSLTPGESTTQEWQGDLTPDITLMYVDVTGTGRIAGEHYPPNCSTPTATPTGTPTSTPTPTPTPTPTSTPPNACIEVGCSQVQAYSVTGSVTVATNWTALTNDNLENLESGDKIYFTVLGTTSQGLVDKARFRVNSIDWDGEVTDKRPGSEEFYYIYEVPSGVYSFEIYAQVHHNELDIWM</sequence>
<protein>
    <submittedName>
        <fullName evidence="3">Uncharacterized protein</fullName>
    </submittedName>
</protein>
<organism evidence="3 4">
    <name type="scientific">Candidatus Woesebacteria bacterium RIFCSPHIGHO2_12_FULL_41_24</name>
    <dbReference type="NCBI Taxonomy" id="1802510"/>
    <lineage>
        <taxon>Bacteria</taxon>
        <taxon>Candidatus Woeseibacteriota</taxon>
    </lineage>
</organism>
<evidence type="ECO:0000313" key="3">
    <source>
        <dbReference type="EMBL" id="OGM55202.1"/>
    </source>
</evidence>
<proteinExistence type="predicted"/>
<feature type="compositionally biased region" description="Pro residues" evidence="1">
    <location>
        <begin position="296"/>
        <end position="308"/>
    </location>
</feature>
<keyword evidence="2" id="KW-1133">Transmembrane helix</keyword>
<gene>
    <name evidence="3" type="ORF">A3E44_02865</name>
</gene>
<reference evidence="3 4" key="1">
    <citation type="journal article" date="2016" name="Nat. Commun.">
        <title>Thousands of microbial genomes shed light on interconnected biogeochemical processes in an aquifer system.</title>
        <authorList>
            <person name="Anantharaman K."/>
            <person name="Brown C.T."/>
            <person name="Hug L.A."/>
            <person name="Sharon I."/>
            <person name="Castelle C.J."/>
            <person name="Probst A.J."/>
            <person name="Thomas B.C."/>
            <person name="Singh A."/>
            <person name="Wilkins M.J."/>
            <person name="Karaoz U."/>
            <person name="Brodie E.L."/>
            <person name="Williams K.H."/>
            <person name="Hubbard S.S."/>
            <person name="Banfield J.F."/>
        </authorList>
    </citation>
    <scope>NUCLEOTIDE SEQUENCE [LARGE SCALE GENOMIC DNA]</scope>
</reference>
<dbReference type="Proteomes" id="UP000178603">
    <property type="component" value="Unassembled WGS sequence"/>
</dbReference>
<feature type="region of interest" description="Disordered" evidence="1">
    <location>
        <begin position="1"/>
        <end position="77"/>
    </location>
</feature>
<evidence type="ECO:0000256" key="1">
    <source>
        <dbReference type="SAM" id="MobiDB-lite"/>
    </source>
</evidence>
<feature type="region of interest" description="Disordered" evidence="1">
    <location>
        <begin position="275"/>
        <end position="309"/>
    </location>
</feature>
<keyword evidence="2" id="KW-0812">Transmembrane</keyword>
<feature type="compositionally biased region" description="Low complexity" evidence="1">
    <location>
        <begin position="283"/>
        <end position="295"/>
    </location>
</feature>
<evidence type="ECO:0000256" key="2">
    <source>
        <dbReference type="SAM" id="Phobius"/>
    </source>
</evidence>
<comment type="caution">
    <text evidence="3">The sequence shown here is derived from an EMBL/GenBank/DDBJ whole genome shotgun (WGS) entry which is preliminary data.</text>
</comment>
<name>A0A1F8ATY0_9BACT</name>
<accession>A0A1F8ATY0</accession>
<keyword evidence="2" id="KW-0472">Membrane</keyword>
<feature type="compositionally biased region" description="Polar residues" evidence="1">
    <location>
        <begin position="7"/>
        <end position="17"/>
    </location>
</feature>
<evidence type="ECO:0000313" key="4">
    <source>
        <dbReference type="Proteomes" id="UP000178603"/>
    </source>
</evidence>
<dbReference type="EMBL" id="MGGW01000004">
    <property type="protein sequence ID" value="OGM55202.1"/>
    <property type="molecule type" value="Genomic_DNA"/>
</dbReference>
<dbReference type="AlphaFoldDB" id="A0A1F8ATY0"/>